<gene>
    <name evidence="2" type="ORF">PQ472_01340</name>
</gene>
<reference evidence="2 3" key="1">
    <citation type="submission" date="2023-02" db="EMBL/GenBank/DDBJ databases">
        <title>Genome sequence of Lacticaseibacillus sp. KACC 23028.</title>
        <authorList>
            <person name="Kim S."/>
            <person name="Heo J."/>
            <person name="Kwon S.-W."/>
        </authorList>
    </citation>
    <scope>NUCLEOTIDE SEQUENCE [LARGE SCALE GENOMIC DNA]</scope>
    <source>
        <strain evidence="2 3">KACC 23028</strain>
    </source>
</reference>
<keyword evidence="1" id="KW-1133">Transmembrane helix</keyword>
<sequence length="58" mass="7113">MLILIWQLVYGVIVIGLISLFLMQMELLPNWYRVWHYMRTAGFSITNFKVAFKEYMWH</sequence>
<evidence type="ECO:0000313" key="2">
    <source>
        <dbReference type="EMBL" id="WDF82914.1"/>
    </source>
</evidence>
<accession>A0ABY7WV30</accession>
<evidence type="ECO:0000313" key="3">
    <source>
        <dbReference type="Proteomes" id="UP001220377"/>
    </source>
</evidence>
<dbReference type="Proteomes" id="UP001220377">
    <property type="component" value="Chromosome"/>
</dbReference>
<evidence type="ECO:0000256" key="1">
    <source>
        <dbReference type="SAM" id="Phobius"/>
    </source>
</evidence>
<proteinExistence type="predicted"/>
<name>A0ABY7WV30_9LACO</name>
<keyword evidence="1" id="KW-0812">Transmembrane</keyword>
<keyword evidence="1" id="KW-0472">Membrane</keyword>
<feature type="transmembrane region" description="Helical" evidence="1">
    <location>
        <begin position="6"/>
        <end position="23"/>
    </location>
</feature>
<dbReference type="RefSeq" id="WP_274260687.1">
    <property type="nucleotide sequence ID" value="NZ_CP117884.1"/>
</dbReference>
<protein>
    <submittedName>
        <fullName evidence="2">Uncharacterized protein</fullName>
    </submittedName>
</protein>
<dbReference type="EMBL" id="CP117884">
    <property type="protein sequence ID" value="WDF82914.1"/>
    <property type="molecule type" value="Genomic_DNA"/>
</dbReference>
<organism evidence="2 3">
    <name type="scientific">Lacticaseibacillus pabuli</name>
    <dbReference type="NCBI Taxonomy" id="3025672"/>
    <lineage>
        <taxon>Bacteria</taxon>
        <taxon>Bacillati</taxon>
        <taxon>Bacillota</taxon>
        <taxon>Bacilli</taxon>
        <taxon>Lactobacillales</taxon>
        <taxon>Lactobacillaceae</taxon>
        <taxon>Lacticaseibacillus</taxon>
    </lineage>
</organism>
<keyword evidence="3" id="KW-1185">Reference proteome</keyword>